<dbReference type="InterPro" id="IPR050128">
    <property type="entry name" value="Sulfate_adenylyltrnsfr_sub2"/>
</dbReference>
<dbReference type="Gene3D" id="3.40.50.620">
    <property type="entry name" value="HUPs"/>
    <property type="match status" value="1"/>
</dbReference>
<dbReference type="RefSeq" id="WP_284393867.1">
    <property type="nucleotide sequence ID" value="NZ_BSNG01000003.1"/>
</dbReference>
<accession>A0ABQ5UL37</accession>
<proteinExistence type="predicted"/>
<reference evidence="2" key="1">
    <citation type="journal article" date="2014" name="Int. J. Syst. Evol. Microbiol.">
        <title>Complete genome of a new Firmicutes species belonging to the dominant human colonic microbiota ('Ruminococcus bicirculans') reveals two chromosomes and a selective capacity to utilize plant glucans.</title>
        <authorList>
            <consortium name="NISC Comparative Sequencing Program"/>
            <person name="Wegmann U."/>
            <person name="Louis P."/>
            <person name="Goesmann A."/>
            <person name="Henrissat B."/>
            <person name="Duncan S.H."/>
            <person name="Flint H.J."/>
        </authorList>
    </citation>
    <scope>NUCLEOTIDE SEQUENCE</scope>
    <source>
        <strain evidence="2">NBRC 103855</strain>
    </source>
</reference>
<reference evidence="2" key="2">
    <citation type="submission" date="2023-01" db="EMBL/GenBank/DDBJ databases">
        <title>Draft genome sequence of Devosia yakushimensis strain NBRC 103855.</title>
        <authorList>
            <person name="Sun Q."/>
            <person name="Mori K."/>
        </authorList>
    </citation>
    <scope>NUCLEOTIDE SEQUENCE</scope>
    <source>
        <strain evidence="2">NBRC 103855</strain>
    </source>
</reference>
<dbReference type="EMBL" id="BSNG01000003">
    <property type="protein sequence ID" value="GLQ12072.1"/>
    <property type="molecule type" value="Genomic_DNA"/>
</dbReference>
<gene>
    <name evidence="2" type="ORF">GCM10007913_40040</name>
</gene>
<organism evidence="2 3">
    <name type="scientific">Devosia yakushimensis</name>
    <dbReference type="NCBI Taxonomy" id="470028"/>
    <lineage>
        <taxon>Bacteria</taxon>
        <taxon>Pseudomonadati</taxon>
        <taxon>Pseudomonadota</taxon>
        <taxon>Alphaproteobacteria</taxon>
        <taxon>Hyphomicrobiales</taxon>
        <taxon>Devosiaceae</taxon>
        <taxon>Devosia</taxon>
    </lineage>
</organism>
<dbReference type="Proteomes" id="UP001161406">
    <property type="component" value="Unassembled WGS sequence"/>
</dbReference>
<feature type="domain" description="Phosphoadenosine phosphosulphate reductase" evidence="1">
    <location>
        <begin position="42"/>
        <end position="269"/>
    </location>
</feature>
<keyword evidence="3" id="KW-1185">Reference proteome</keyword>
<name>A0ABQ5UL37_9HYPH</name>
<evidence type="ECO:0000313" key="2">
    <source>
        <dbReference type="EMBL" id="GLQ12072.1"/>
    </source>
</evidence>
<evidence type="ECO:0000313" key="3">
    <source>
        <dbReference type="Proteomes" id="UP001161406"/>
    </source>
</evidence>
<evidence type="ECO:0000259" key="1">
    <source>
        <dbReference type="Pfam" id="PF01507"/>
    </source>
</evidence>
<sequence length="379" mass="42167">MNMILETLELPPPASDLGAKLKGILADLKEEYLQPHDTPWIIGFSGGKDSTLLAQLAFEMLLSLPPRRRTRTVHVVANDTLVESPVIADHLDEVLARIRSSVEPLRLPVVVAKTVPPTEQTFWVNLIGRGYPSPSRVFRWCTDRMKIAPTTQYIRSQVDASGQTILLLGVRRSESTQRARSVGRYENGERLNPHNSLQNCFVYKPIVELSTDEVWQTLLQSNPPWGGTHRALVTMYRNAGGGECPLVTDKTEAPSCGTSSSRFGCWTCTVVEKDKSAESFIEAGHGDLEPLLEFRDWLKAIREDGSMRMASRRNGTLNFVGEGRLIPGPFTLEAREEILTRLIAVQDEVDVQLISPDEIEAIRKIWAADLVTLAAADRA</sequence>
<dbReference type="InterPro" id="IPR002500">
    <property type="entry name" value="PAPS_reduct_dom"/>
</dbReference>
<dbReference type="InterPro" id="IPR017598">
    <property type="entry name" value="SulphurTrfase_DndC"/>
</dbReference>
<comment type="caution">
    <text evidence="2">The sequence shown here is derived from an EMBL/GenBank/DDBJ whole genome shotgun (WGS) entry which is preliminary data.</text>
</comment>
<dbReference type="SUPFAM" id="SSF52402">
    <property type="entry name" value="Adenine nucleotide alpha hydrolases-like"/>
    <property type="match status" value="1"/>
</dbReference>
<dbReference type="PANTHER" id="PTHR43196:SF2">
    <property type="entry name" value="PHOSPHOADENOSINE PHOSPHOSULFATE REDUCTASE"/>
    <property type="match status" value="1"/>
</dbReference>
<dbReference type="InterPro" id="IPR014729">
    <property type="entry name" value="Rossmann-like_a/b/a_fold"/>
</dbReference>
<dbReference type="Pfam" id="PF01507">
    <property type="entry name" value="PAPS_reduct"/>
    <property type="match status" value="1"/>
</dbReference>
<dbReference type="PANTHER" id="PTHR43196">
    <property type="entry name" value="SULFATE ADENYLYLTRANSFERASE SUBUNIT 2"/>
    <property type="match status" value="1"/>
</dbReference>
<protein>
    <recommendedName>
        <fullName evidence="1">Phosphoadenosine phosphosulphate reductase domain-containing protein</fullName>
    </recommendedName>
</protein>
<dbReference type="NCBIfam" id="TIGR03183">
    <property type="entry name" value="DNA_S_dndC"/>
    <property type="match status" value="1"/>
</dbReference>